<evidence type="ECO:0000256" key="2">
    <source>
        <dbReference type="ARBA" id="ARBA00022821"/>
    </source>
</evidence>
<evidence type="ECO:0000259" key="5">
    <source>
        <dbReference type="Pfam" id="PF25019"/>
    </source>
</evidence>
<keyword evidence="7" id="KW-1185">Reference proteome</keyword>
<feature type="domain" description="R13L1/DRL21-like LRR repeat region" evidence="5">
    <location>
        <begin position="494"/>
        <end position="641"/>
    </location>
</feature>
<dbReference type="Gene3D" id="3.40.50.300">
    <property type="entry name" value="P-loop containing nucleotide triphosphate hydrolases"/>
    <property type="match status" value="1"/>
</dbReference>
<keyword evidence="2" id="KW-0611">Plant defense</keyword>
<organism evidence="6 7">
    <name type="scientific">Dendrobium nobile</name>
    <name type="common">Orchid</name>
    <dbReference type="NCBI Taxonomy" id="94219"/>
    <lineage>
        <taxon>Eukaryota</taxon>
        <taxon>Viridiplantae</taxon>
        <taxon>Streptophyta</taxon>
        <taxon>Embryophyta</taxon>
        <taxon>Tracheophyta</taxon>
        <taxon>Spermatophyta</taxon>
        <taxon>Magnoliopsida</taxon>
        <taxon>Liliopsida</taxon>
        <taxon>Asparagales</taxon>
        <taxon>Orchidaceae</taxon>
        <taxon>Epidendroideae</taxon>
        <taxon>Malaxideae</taxon>
        <taxon>Dendrobiinae</taxon>
        <taxon>Dendrobium</taxon>
    </lineage>
</organism>
<dbReference type="Gene3D" id="1.10.8.430">
    <property type="entry name" value="Helical domain of apoptotic protease-activating factors"/>
    <property type="match status" value="1"/>
</dbReference>
<dbReference type="InterPro" id="IPR036388">
    <property type="entry name" value="WH-like_DNA-bd_sf"/>
</dbReference>
<evidence type="ECO:0000313" key="6">
    <source>
        <dbReference type="EMBL" id="KAI0531419.1"/>
    </source>
</evidence>
<protein>
    <recommendedName>
        <fullName evidence="8">NB-ARC domain-containing protein</fullName>
    </recommendedName>
</protein>
<dbReference type="InterPro" id="IPR027417">
    <property type="entry name" value="P-loop_NTPase"/>
</dbReference>
<dbReference type="SUPFAM" id="SSF52058">
    <property type="entry name" value="L domain-like"/>
    <property type="match status" value="1"/>
</dbReference>
<evidence type="ECO:0000259" key="4">
    <source>
        <dbReference type="Pfam" id="PF23559"/>
    </source>
</evidence>
<dbReference type="Pfam" id="PF00931">
    <property type="entry name" value="NB-ARC"/>
    <property type="match status" value="1"/>
</dbReference>
<dbReference type="InterPro" id="IPR002182">
    <property type="entry name" value="NB-ARC"/>
</dbReference>
<name>A0A8T3CFF1_DENNO</name>
<dbReference type="SMR" id="A0A8T3CFF1"/>
<dbReference type="OrthoDB" id="748871at2759"/>
<dbReference type="AlphaFoldDB" id="A0A8T3CFF1"/>
<dbReference type="PRINTS" id="PR00364">
    <property type="entry name" value="DISEASERSIST"/>
</dbReference>
<feature type="domain" description="NB-ARC" evidence="3">
    <location>
        <begin position="1"/>
        <end position="144"/>
    </location>
</feature>
<evidence type="ECO:0000313" key="7">
    <source>
        <dbReference type="Proteomes" id="UP000829196"/>
    </source>
</evidence>
<dbReference type="EMBL" id="JAGYWB010000001">
    <property type="protein sequence ID" value="KAI0531419.1"/>
    <property type="molecule type" value="Genomic_DNA"/>
</dbReference>
<evidence type="ECO:0000259" key="3">
    <source>
        <dbReference type="Pfam" id="PF00931"/>
    </source>
</evidence>
<proteinExistence type="predicted"/>
<keyword evidence="1" id="KW-0677">Repeat</keyword>
<dbReference type="Pfam" id="PF25019">
    <property type="entry name" value="LRR_R13L1-DRL21"/>
    <property type="match status" value="1"/>
</dbReference>
<dbReference type="PANTHER" id="PTHR23155">
    <property type="entry name" value="DISEASE RESISTANCE PROTEIN RP"/>
    <property type="match status" value="1"/>
</dbReference>
<gene>
    <name evidence="6" type="ORF">KFK09_000974</name>
</gene>
<dbReference type="GO" id="GO:0098542">
    <property type="term" value="P:defense response to other organism"/>
    <property type="evidence" value="ECO:0007669"/>
    <property type="project" value="TreeGrafter"/>
</dbReference>
<dbReference type="InterPro" id="IPR032675">
    <property type="entry name" value="LRR_dom_sf"/>
</dbReference>
<comment type="caution">
    <text evidence="6">The sequence shown here is derived from an EMBL/GenBank/DDBJ whole genome shotgun (WGS) entry which is preliminary data.</text>
</comment>
<dbReference type="GO" id="GO:0043531">
    <property type="term" value="F:ADP binding"/>
    <property type="evidence" value="ECO:0007669"/>
    <property type="project" value="InterPro"/>
</dbReference>
<feature type="domain" description="Disease resistance protein winged helix" evidence="4">
    <location>
        <begin position="227"/>
        <end position="293"/>
    </location>
</feature>
<accession>A0A8T3CFF1</accession>
<dbReference type="InterPro" id="IPR058922">
    <property type="entry name" value="WHD_DRP"/>
</dbReference>
<dbReference type="InterPro" id="IPR056789">
    <property type="entry name" value="LRR_R13L1-DRL21"/>
</dbReference>
<dbReference type="InterPro" id="IPR042197">
    <property type="entry name" value="Apaf_helical"/>
</dbReference>
<evidence type="ECO:0008006" key="8">
    <source>
        <dbReference type="Google" id="ProtNLM"/>
    </source>
</evidence>
<dbReference type="SUPFAM" id="SSF52540">
    <property type="entry name" value="P-loop containing nucleoside triphosphate hydrolases"/>
    <property type="match status" value="1"/>
</dbReference>
<evidence type="ECO:0000256" key="1">
    <source>
        <dbReference type="ARBA" id="ARBA00022737"/>
    </source>
</evidence>
<dbReference type="Gene3D" id="1.10.10.10">
    <property type="entry name" value="Winged helix-like DNA-binding domain superfamily/Winged helix DNA-binding domain"/>
    <property type="match status" value="1"/>
</dbReference>
<reference evidence="6" key="1">
    <citation type="journal article" date="2022" name="Front. Genet.">
        <title>Chromosome-Scale Assembly of the Dendrobium nobile Genome Provides Insights Into the Molecular Mechanism of the Biosynthesis of the Medicinal Active Ingredient of Dendrobium.</title>
        <authorList>
            <person name="Xu Q."/>
            <person name="Niu S.-C."/>
            <person name="Li K.-L."/>
            <person name="Zheng P.-J."/>
            <person name="Zhang X.-J."/>
            <person name="Jia Y."/>
            <person name="Liu Y."/>
            <person name="Niu Y.-X."/>
            <person name="Yu L.-H."/>
            <person name="Chen D.-F."/>
            <person name="Zhang G.-Q."/>
        </authorList>
    </citation>
    <scope>NUCLEOTIDE SEQUENCE</scope>
    <source>
        <tissue evidence="6">Leaf</tissue>
    </source>
</reference>
<dbReference type="PANTHER" id="PTHR23155:SF1211">
    <property type="entry name" value="OS09G0313500 PROTEIN"/>
    <property type="match status" value="1"/>
</dbReference>
<dbReference type="Pfam" id="PF23559">
    <property type="entry name" value="WHD_DRP"/>
    <property type="match status" value="1"/>
</dbReference>
<dbReference type="Gene3D" id="3.80.10.10">
    <property type="entry name" value="Ribonuclease Inhibitor"/>
    <property type="match status" value="1"/>
</dbReference>
<sequence>MGGVGKTTLAQVIYNDPRIHQYFHLRLWIYIYEDFYCMKLTREIYRSITNEPCDEDVGFDYLQDTIRKELMKFKRTFMVFDDAWNEKHCQWDSLLVPFRSACIVNILLTTRNEKVADVMRTMNSFHLAMLSKDEGWELFQQHALCDDENLKKIGQKIVKKCDGLPLAIKLLGSHLRYERNEDKWMSILESELWELDQVGANEILLALRLNYQYMPIHLKPCFRYCSMFHKNETLDMNSVVWLWMAQDYIQPKIVGKTIEETGREYFDELLGRSLLQATKVKDSFKMHDLIYDLDVSISGNEFITMKLKGGYQNKSISNNIRHLAIHDQSINNEAPKGTLVYPFLSKHVALRSIFYYGQSFIDDFQFFDSMRLRALLIESFQDDSNFLNFLGSISSLKHLRYLFISIEHARNPHFKDVFSSLFNSSHSIHNLQLLDLFGCGRSIMLPKSIKSLINLRHLILPDGSIMPCGISKLTGLRTLKNVDVIDQSVECGELGEIEDLASLTGSCCIRGVYNAHDVEGLKKANINRKKHIWRLSIAWRYTMYYSVVCPFDVHLFIASTIRSEKQTFELTKAKLEALRPHNNLKEFGIYGYPGIQFPLWLGDPLYSKLQDITLQGCNEWDGSGRVLDKDLPCLRNISIIGCAKLKNIKIYQSSSLRRLFVKNALK</sequence>
<dbReference type="InterPro" id="IPR044974">
    <property type="entry name" value="Disease_R_plants"/>
</dbReference>
<dbReference type="Proteomes" id="UP000829196">
    <property type="component" value="Unassembled WGS sequence"/>
</dbReference>